<proteinExistence type="predicted"/>
<gene>
    <name evidence="1" type="ORF">COS21_02185</name>
</gene>
<evidence type="ECO:0000313" key="1">
    <source>
        <dbReference type="EMBL" id="PIV47018.1"/>
    </source>
</evidence>
<sequence length="91" mass="10428">MNIEKIQHKYFAKTTIEEDQPVLDFLKKLNSGSHYNYLEAGAGLGRFAKLVKNNFRNLNVSCLEINEQLHKDLIATGLKSFLGSIRKMPFQ</sequence>
<evidence type="ECO:0000313" key="2">
    <source>
        <dbReference type="Proteomes" id="UP000229030"/>
    </source>
</evidence>
<organism evidence="1 2">
    <name type="scientific">bacterium (Candidatus Gribaldobacteria) CG02_land_8_20_14_3_00_41_15</name>
    <dbReference type="NCBI Taxonomy" id="2014270"/>
    <lineage>
        <taxon>Bacteria</taxon>
        <taxon>Candidatus Gribaldobacteria</taxon>
    </lineage>
</organism>
<dbReference type="Proteomes" id="UP000229030">
    <property type="component" value="Unassembled WGS sequence"/>
</dbReference>
<dbReference type="EMBL" id="PETV01000064">
    <property type="protein sequence ID" value="PIV47018.1"/>
    <property type="molecule type" value="Genomic_DNA"/>
</dbReference>
<name>A0A2M7DDU7_9BACT</name>
<protein>
    <submittedName>
        <fullName evidence="1">Uncharacterized protein</fullName>
    </submittedName>
</protein>
<reference evidence="2" key="1">
    <citation type="submission" date="2017-09" db="EMBL/GenBank/DDBJ databases">
        <title>Depth-based differentiation of microbial function through sediment-hosted aquifers and enrichment of novel symbionts in the deep terrestrial subsurface.</title>
        <authorList>
            <person name="Probst A.J."/>
            <person name="Ladd B."/>
            <person name="Jarett J.K."/>
            <person name="Geller-Mcgrath D.E."/>
            <person name="Sieber C.M.K."/>
            <person name="Emerson J.B."/>
            <person name="Anantharaman K."/>
            <person name="Thomas B.C."/>
            <person name="Malmstrom R."/>
            <person name="Stieglmeier M."/>
            <person name="Klingl A."/>
            <person name="Woyke T."/>
            <person name="Ryan C.M."/>
            <person name="Banfield J.F."/>
        </authorList>
    </citation>
    <scope>NUCLEOTIDE SEQUENCE [LARGE SCALE GENOMIC DNA]</scope>
</reference>
<feature type="non-terminal residue" evidence="1">
    <location>
        <position position="91"/>
    </location>
</feature>
<dbReference type="AlphaFoldDB" id="A0A2M7DDU7"/>
<comment type="caution">
    <text evidence="1">The sequence shown here is derived from an EMBL/GenBank/DDBJ whole genome shotgun (WGS) entry which is preliminary data.</text>
</comment>
<dbReference type="InterPro" id="IPR029063">
    <property type="entry name" value="SAM-dependent_MTases_sf"/>
</dbReference>
<accession>A0A2M7DDU7</accession>
<dbReference type="SUPFAM" id="SSF53335">
    <property type="entry name" value="S-adenosyl-L-methionine-dependent methyltransferases"/>
    <property type="match status" value="1"/>
</dbReference>